<dbReference type="AlphaFoldDB" id="S3E3V9"/>
<reference evidence="3 4" key="1">
    <citation type="journal article" date="2013" name="BMC Genomics">
        <title>Genomics-driven discovery of the pneumocandin biosynthetic gene cluster in the fungus Glarea lozoyensis.</title>
        <authorList>
            <person name="Chen L."/>
            <person name="Yue Q."/>
            <person name="Zhang X."/>
            <person name="Xiang M."/>
            <person name="Wang C."/>
            <person name="Li S."/>
            <person name="Che Y."/>
            <person name="Ortiz-Lopez F.J."/>
            <person name="Bills G.F."/>
            <person name="Liu X."/>
            <person name="An Z."/>
        </authorList>
    </citation>
    <scope>NUCLEOTIDE SEQUENCE [LARGE SCALE GENOMIC DNA]</scope>
    <source>
        <strain evidence="4">ATCC 20868 / MF5171</strain>
    </source>
</reference>
<dbReference type="EMBL" id="KE145358">
    <property type="protein sequence ID" value="EPE33138.1"/>
    <property type="molecule type" value="Genomic_DNA"/>
</dbReference>
<evidence type="ECO:0000256" key="1">
    <source>
        <dbReference type="SAM" id="MobiDB-lite"/>
    </source>
</evidence>
<proteinExistence type="predicted"/>
<gene>
    <name evidence="3" type="ORF">GLAREA_06150</name>
</gene>
<dbReference type="HOGENOM" id="CLU_025740_0_0_1"/>
<dbReference type="KEGG" id="glz:GLAREA_06150"/>
<feature type="compositionally biased region" description="Polar residues" evidence="1">
    <location>
        <begin position="282"/>
        <end position="292"/>
    </location>
</feature>
<evidence type="ECO:0000313" key="4">
    <source>
        <dbReference type="Proteomes" id="UP000016922"/>
    </source>
</evidence>
<feature type="compositionally biased region" description="Low complexity" evidence="1">
    <location>
        <begin position="270"/>
        <end position="281"/>
    </location>
</feature>
<keyword evidence="2" id="KW-1133">Transmembrane helix</keyword>
<dbReference type="OrthoDB" id="5327700at2759"/>
<evidence type="ECO:0008006" key="5">
    <source>
        <dbReference type="Google" id="ProtNLM"/>
    </source>
</evidence>
<keyword evidence="2" id="KW-0472">Membrane</keyword>
<dbReference type="eggNOG" id="ENOG502SHU3">
    <property type="taxonomic scope" value="Eukaryota"/>
</dbReference>
<keyword evidence="4" id="KW-1185">Reference proteome</keyword>
<evidence type="ECO:0000313" key="3">
    <source>
        <dbReference type="EMBL" id="EPE33138.1"/>
    </source>
</evidence>
<organism evidence="3 4">
    <name type="scientific">Glarea lozoyensis (strain ATCC 20868 / MF5171)</name>
    <dbReference type="NCBI Taxonomy" id="1116229"/>
    <lineage>
        <taxon>Eukaryota</taxon>
        <taxon>Fungi</taxon>
        <taxon>Dikarya</taxon>
        <taxon>Ascomycota</taxon>
        <taxon>Pezizomycotina</taxon>
        <taxon>Leotiomycetes</taxon>
        <taxon>Helotiales</taxon>
        <taxon>Helotiaceae</taxon>
        <taxon>Glarea</taxon>
    </lineage>
</organism>
<feature type="region of interest" description="Disordered" evidence="1">
    <location>
        <begin position="178"/>
        <end position="205"/>
    </location>
</feature>
<accession>S3E3V9</accession>
<sequence>MSYSYDRTTTRRTGSSSTRRGTFSYWVPLALTVTVATVGIVAWIWSERNDDDDEEPRPDIGPDPYQQNAGYGRNEDGSVRLGPPSYAGGVRPGEVGYGTVENRPEESQSYMARMSGALRRTPSPQQVFDGVSRTVVGGVVAAGAVVGTALSSIREEDKSAFKDHQRWSEEAALRRAGVDPAAPGPIDMRSTDSVPPVATTSKSTTGGKRKTVAIVVSAEDNIADMEDDDGFHEHASILSHLHSNTDFSKIRLFVLIYAPGLKEHPLDVASRPPQSLSSSFSNIGHDQAQSPTPGEEEKQFQSSSSHFDAVYKQAKSLVEKDTMVLPFTTPTGHVHILRHLGPEVVYLQESLAGANGEIITHLQSWLRQDVVLVVGAEGGHGGLADSESEAEQAPKKDQWWEKEERVGRGRGVVVVESVRVGDDWARRIENKD</sequence>
<feature type="transmembrane region" description="Helical" evidence="2">
    <location>
        <begin position="21"/>
        <end position="45"/>
    </location>
</feature>
<name>S3E3V9_GLAL2</name>
<dbReference type="Proteomes" id="UP000016922">
    <property type="component" value="Unassembled WGS sequence"/>
</dbReference>
<dbReference type="GeneID" id="19465204"/>
<dbReference type="RefSeq" id="XP_008079755.1">
    <property type="nucleotide sequence ID" value="XM_008081564.1"/>
</dbReference>
<feature type="region of interest" description="Disordered" evidence="1">
    <location>
        <begin position="381"/>
        <end position="401"/>
    </location>
</feature>
<evidence type="ECO:0000256" key="2">
    <source>
        <dbReference type="SAM" id="Phobius"/>
    </source>
</evidence>
<dbReference type="OMA" id="VAAWIWS"/>
<keyword evidence="2" id="KW-0812">Transmembrane</keyword>
<feature type="compositionally biased region" description="Basic and acidic residues" evidence="1">
    <location>
        <begin position="392"/>
        <end position="401"/>
    </location>
</feature>
<feature type="region of interest" description="Disordered" evidence="1">
    <location>
        <begin position="49"/>
        <end position="101"/>
    </location>
</feature>
<protein>
    <recommendedName>
        <fullName evidence="5">Peroxin 22-like protein</fullName>
    </recommendedName>
</protein>
<feature type="region of interest" description="Disordered" evidence="1">
    <location>
        <begin position="267"/>
        <end position="305"/>
    </location>
</feature>